<accession>A0A6S6WV28</accession>
<dbReference type="PANTHER" id="PTHR33609">
    <property type="entry name" value="LOW CALCIUM RESPONSE LOCUS PROTEIN S"/>
    <property type="match status" value="1"/>
</dbReference>
<comment type="similarity">
    <text evidence="1">Belongs to the transposase 8 family.</text>
</comment>
<evidence type="ECO:0000313" key="2">
    <source>
        <dbReference type="EMBL" id="CAB0151214.1"/>
    </source>
</evidence>
<organism evidence="2 3">
    <name type="scientific">Pseudidiomarina piscicola</name>
    <dbReference type="NCBI Taxonomy" id="2614830"/>
    <lineage>
        <taxon>Bacteria</taxon>
        <taxon>Pseudomonadati</taxon>
        <taxon>Pseudomonadota</taxon>
        <taxon>Gammaproteobacteria</taxon>
        <taxon>Alteromonadales</taxon>
        <taxon>Idiomarinaceae</taxon>
        <taxon>Pseudidiomarina</taxon>
    </lineage>
</organism>
<dbReference type="PANTHER" id="PTHR33609:SF1">
    <property type="entry name" value="TRANSPOSASE"/>
    <property type="match status" value="1"/>
</dbReference>
<dbReference type="InterPro" id="IPR002514">
    <property type="entry name" value="Transposase_8"/>
</dbReference>
<keyword evidence="3" id="KW-1185">Reference proteome</keyword>
<gene>
    <name evidence="2" type="ORF">PSI9734_01627</name>
</gene>
<dbReference type="GO" id="GO:0006313">
    <property type="term" value="P:DNA transposition"/>
    <property type="evidence" value="ECO:0007669"/>
    <property type="project" value="InterPro"/>
</dbReference>
<dbReference type="EMBL" id="CADCXY010000003">
    <property type="protein sequence ID" value="CAB0151214.1"/>
    <property type="molecule type" value="Genomic_DNA"/>
</dbReference>
<dbReference type="InterPro" id="IPR052546">
    <property type="entry name" value="Transposase_8_domain"/>
</dbReference>
<evidence type="ECO:0000256" key="1">
    <source>
        <dbReference type="ARBA" id="ARBA00009964"/>
    </source>
</evidence>
<proteinExistence type="inferred from homology"/>
<dbReference type="SUPFAM" id="SSF46689">
    <property type="entry name" value="Homeodomain-like"/>
    <property type="match status" value="1"/>
</dbReference>
<dbReference type="Proteomes" id="UP000481517">
    <property type="component" value="Unassembled WGS sequence"/>
</dbReference>
<protein>
    <recommendedName>
        <fullName evidence="4">Transposase</fullName>
    </recommendedName>
</protein>
<sequence>MRKSRYTDSQILAILKQNENGVPVPELCREHGMSSDQFGGWNASMMKRLKGLEDDNKRIKLKAVGRTLH</sequence>
<reference evidence="2 3" key="1">
    <citation type="submission" date="2020-02" db="EMBL/GenBank/DDBJ databases">
        <authorList>
            <person name="Rodrigo-Torres L."/>
            <person name="Arahal R. D."/>
            <person name="Lucena T."/>
        </authorList>
    </citation>
    <scope>NUCLEOTIDE SEQUENCE [LARGE SCALE GENOMIC DNA]</scope>
    <source>
        <strain evidence="2 3">CECT 9734</strain>
    </source>
</reference>
<evidence type="ECO:0000313" key="3">
    <source>
        <dbReference type="Proteomes" id="UP000481517"/>
    </source>
</evidence>
<dbReference type="GO" id="GO:0004803">
    <property type="term" value="F:transposase activity"/>
    <property type="evidence" value="ECO:0007669"/>
    <property type="project" value="InterPro"/>
</dbReference>
<dbReference type="GO" id="GO:0003677">
    <property type="term" value="F:DNA binding"/>
    <property type="evidence" value="ECO:0007669"/>
    <property type="project" value="InterPro"/>
</dbReference>
<dbReference type="AlphaFoldDB" id="A0A6S6WV28"/>
<name>A0A6S6WV28_9GAMM</name>
<dbReference type="Pfam" id="PF01527">
    <property type="entry name" value="HTH_Tnp_1"/>
    <property type="match status" value="1"/>
</dbReference>
<dbReference type="InterPro" id="IPR009057">
    <property type="entry name" value="Homeodomain-like_sf"/>
</dbReference>
<evidence type="ECO:0008006" key="4">
    <source>
        <dbReference type="Google" id="ProtNLM"/>
    </source>
</evidence>